<protein>
    <submittedName>
        <fullName evidence="2">Uncharacterized protein</fullName>
    </submittedName>
</protein>
<dbReference type="AlphaFoldDB" id="A0A822ZHY0"/>
<keyword evidence="1" id="KW-1133">Transmembrane helix</keyword>
<keyword evidence="1" id="KW-0812">Transmembrane</keyword>
<sequence length="57" mass="6867">MNEKHRIHLIRFLSRFIDNNILDMNPIMYLFISIKNPIFLFLGSIDMDIYLVIESHT</sequence>
<dbReference type="Proteomes" id="UP000607653">
    <property type="component" value="Unassembled WGS sequence"/>
</dbReference>
<proteinExistence type="predicted"/>
<evidence type="ECO:0000313" key="3">
    <source>
        <dbReference type="Proteomes" id="UP000607653"/>
    </source>
</evidence>
<comment type="caution">
    <text evidence="2">The sequence shown here is derived from an EMBL/GenBank/DDBJ whole genome shotgun (WGS) entry which is preliminary data.</text>
</comment>
<reference evidence="2 3" key="1">
    <citation type="journal article" date="2020" name="Mol. Biol. Evol.">
        <title>Distinct Expression and Methylation Patterns for Genes with Different Fates following a Single Whole-Genome Duplication in Flowering Plants.</title>
        <authorList>
            <person name="Shi T."/>
            <person name="Rahmani R.S."/>
            <person name="Gugger P.F."/>
            <person name="Wang M."/>
            <person name="Li H."/>
            <person name="Zhang Y."/>
            <person name="Li Z."/>
            <person name="Wang Q."/>
            <person name="Van de Peer Y."/>
            <person name="Marchal K."/>
            <person name="Chen J."/>
        </authorList>
    </citation>
    <scope>NUCLEOTIDE SEQUENCE [LARGE SCALE GENOMIC DNA]</scope>
    <source>
        <tissue evidence="2">Leaf</tissue>
    </source>
</reference>
<gene>
    <name evidence="2" type="ORF">HUJ06_001209</name>
</gene>
<name>A0A822ZHY0_NELNU</name>
<feature type="transmembrane region" description="Helical" evidence="1">
    <location>
        <begin position="21"/>
        <end position="42"/>
    </location>
</feature>
<evidence type="ECO:0000256" key="1">
    <source>
        <dbReference type="SAM" id="Phobius"/>
    </source>
</evidence>
<keyword evidence="3" id="KW-1185">Reference proteome</keyword>
<keyword evidence="1" id="KW-0472">Membrane</keyword>
<accession>A0A822ZHY0</accession>
<organism evidence="2 3">
    <name type="scientific">Nelumbo nucifera</name>
    <name type="common">Sacred lotus</name>
    <dbReference type="NCBI Taxonomy" id="4432"/>
    <lineage>
        <taxon>Eukaryota</taxon>
        <taxon>Viridiplantae</taxon>
        <taxon>Streptophyta</taxon>
        <taxon>Embryophyta</taxon>
        <taxon>Tracheophyta</taxon>
        <taxon>Spermatophyta</taxon>
        <taxon>Magnoliopsida</taxon>
        <taxon>Proteales</taxon>
        <taxon>Nelumbonaceae</taxon>
        <taxon>Nelumbo</taxon>
    </lineage>
</organism>
<dbReference type="EMBL" id="DUZY01000006">
    <property type="protein sequence ID" value="DAD42979.1"/>
    <property type="molecule type" value="Genomic_DNA"/>
</dbReference>
<evidence type="ECO:0000313" key="2">
    <source>
        <dbReference type="EMBL" id="DAD42979.1"/>
    </source>
</evidence>